<comment type="subcellular location">
    <subcellularLocation>
        <location evidence="1">Cell membrane</location>
    </subcellularLocation>
</comment>
<evidence type="ECO:0000256" key="3">
    <source>
        <dbReference type="ARBA" id="ARBA00022692"/>
    </source>
</evidence>
<evidence type="ECO:0000313" key="7">
    <source>
        <dbReference type="EMBL" id="KKL51429.1"/>
    </source>
</evidence>
<organism evidence="7">
    <name type="scientific">marine sediment metagenome</name>
    <dbReference type="NCBI Taxonomy" id="412755"/>
    <lineage>
        <taxon>unclassified sequences</taxon>
        <taxon>metagenomes</taxon>
        <taxon>ecological metagenomes</taxon>
    </lineage>
</organism>
<accession>A0A0F9CQH4</accession>
<evidence type="ECO:0000256" key="1">
    <source>
        <dbReference type="ARBA" id="ARBA00004236"/>
    </source>
</evidence>
<dbReference type="InterPro" id="IPR022781">
    <property type="entry name" value="Flagellar_biosynth_FliO"/>
</dbReference>
<dbReference type="GO" id="GO:0044781">
    <property type="term" value="P:bacterial-type flagellum organization"/>
    <property type="evidence" value="ECO:0007669"/>
    <property type="project" value="InterPro"/>
</dbReference>
<gene>
    <name evidence="7" type="ORF">LCGC14_2295610</name>
</gene>
<evidence type="ECO:0000256" key="6">
    <source>
        <dbReference type="SAM" id="Phobius"/>
    </source>
</evidence>
<evidence type="ECO:0000256" key="2">
    <source>
        <dbReference type="ARBA" id="ARBA00022475"/>
    </source>
</evidence>
<keyword evidence="4 6" id="KW-1133">Transmembrane helix</keyword>
<dbReference type="EMBL" id="LAZR01032257">
    <property type="protein sequence ID" value="KKL51429.1"/>
    <property type="molecule type" value="Genomic_DNA"/>
</dbReference>
<name>A0A0F9CQH4_9ZZZZ</name>
<feature type="non-terminal residue" evidence="7">
    <location>
        <position position="125"/>
    </location>
</feature>
<keyword evidence="3 6" id="KW-0812">Transmembrane</keyword>
<comment type="caution">
    <text evidence="7">The sequence shown here is derived from an EMBL/GenBank/DDBJ whole genome shotgun (WGS) entry which is preliminary data.</text>
</comment>
<protein>
    <submittedName>
        <fullName evidence="7">Uncharacterized protein</fullName>
    </submittedName>
</protein>
<dbReference type="GO" id="GO:0016020">
    <property type="term" value="C:membrane"/>
    <property type="evidence" value="ECO:0007669"/>
    <property type="project" value="InterPro"/>
</dbReference>
<feature type="transmembrane region" description="Helical" evidence="6">
    <location>
        <begin position="62"/>
        <end position="80"/>
    </location>
</feature>
<proteinExistence type="predicted"/>
<reference evidence="7" key="1">
    <citation type="journal article" date="2015" name="Nature">
        <title>Complex archaea that bridge the gap between prokaryotes and eukaryotes.</title>
        <authorList>
            <person name="Spang A."/>
            <person name="Saw J.H."/>
            <person name="Jorgensen S.L."/>
            <person name="Zaremba-Niedzwiedzka K."/>
            <person name="Martijn J."/>
            <person name="Lind A.E."/>
            <person name="van Eijk R."/>
            <person name="Schleper C."/>
            <person name="Guy L."/>
            <person name="Ettema T.J."/>
        </authorList>
    </citation>
    <scope>NUCLEOTIDE SEQUENCE</scope>
</reference>
<dbReference type="Pfam" id="PF04347">
    <property type="entry name" value="FliO"/>
    <property type="match status" value="1"/>
</dbReference>
<sequence length="125" mass="13334">MCRKLAIVGLWLLLPWSAAGVHSATLASEKATLPGLNLGTATSRPAILGQTGADAREMLFRMLGYVVVILVLGGIGLVVVKKVLPRIAPRAGKRIVVLETVYLGPRKSLHLLEVGSRRFLIAGSR</sequence>
<dbReference type="AlphaFoldDB" id="A0A0F9CQH4"/>
<keyword evidence="2" id="KW-1003">Cell membrane</keyword>
<keyword evidence="5 6" id="KW-0472">Membrane</keyword>
<evidence type="ECO:0000256" key="5">
    <source>
        <dbReference type="ARBA" id="ARBA00023136"/>
    </source>
</evidence>
<evidence type="ECO:0000256" key="4">
    <source>
        <dbReference type="ARBA" id="ARBA00022989"/>
    </source>
</evidence>